<accession>A0A0W8FFD1</accession>
<feature type="compositionally biased region" description="Basic and acidic residues" evidence="1">
    <location>
        <begin position="16"/>
        <end position="26"/>
    </location>
</feature>
<name>A0A0W8FFD1_9ZZZZ</name>
<comment type="caution">
    <text evidence="2">The sequence shown here is derived from an EMBL/GenBank/DDBJ whole genome shotgun (WGS) entry which is preliminary data.</text>
</comment>
<dbReference type="EMBL" id="LNQE01001273">
    <property type="protein sequence ID" value="KUG19595.1"/>
    <property type="molecule type" value="Genomic_DNA"/>
</dbReference>
<sequence>MSATRPVFPGNMPEQSADRRKEDITEGRCRIYEERREKAPLQ</sequence>
<proteinExistence type="predicted"/>
<feature type="region of interest" description="Disordered" evidence="1">
    <location>
        <begin position="1"/>
        <end position="26"/>
    </location>
</feature>
<evidence type="ECO:0000313" key="2">
    <source>
        <dbReference type="EMBL" id="KUG19595.1"/>
    </source>
</evidence>
<gene>
    <name evidence="2" type="ORF">ASZ90_010666</name>
</gene>
<reference evidence="2" key="1">
    <citation type="journal article" date="2015" name="Proc. Natl. Acad. Sci. U.S.A.">
        <title>Networks of energetic and metabolic interactions define dynamics in microbial communities.</title>
        <authorList>
            <person name="Embree M."/>
            <person name="Liu J.K."/>
            <person name="Al-Bassam M.M."/>
            <person name="Zengler K."/>
        </authorList>
    </citation>
    <scope>NUCLEOTIDE SEQUENCE</scope>
</reference>
<dbReference type="AlphaFoldDB" id="A0A0W8FFD1"/>
<protein>
    <submittedName>
        <fullName evidence="2">Uncharacterized protein</fullName>
    </submittedName>
</protein>
<organism evidence="2">
    <name type="scientific">hydrocarbon metagenome</name>
    <dbReference type="NCBI Taxonomy" id="938273"/>
    <lineage>
        <taxon>unclassified sequences</taxon>
        <taxon>metagenomes</taxon>
        <taxon>ecological metagenomes</taxon>
    </lineage>
</organism>
<evidence type="ECO:0000256" key="1">
    <source>
        <dbReference type="SAM" id="MobiDB-lite"/>
    </source>
</evidence>